<dbReference type="SUPFAM" id="SSF47923">
    <property type="entry name" value="Ypt/Rab-GAP domain of gyp1p"/>
    <property type="match status" value="2"/>
</dbReference>
<dbReference type="PROSITE" id="PS50086">
    <property type="entry name" value="TBC_RABGAP"/>
    <property type="match status" value="1"/>
</dbReference>
<reference evidence="2" key="1">
    <citation type="submission" date="2020-05" db="EMBL/GenBank/DDBJ databases">
        <title>Phylogenomic resolution of chytrid fungi.</title>
        <authorList>
            <person name="Stajich J.E."/>
            <person name="Amses K."/>
            <person name="Simmons R."/>
            <person name="Seto K."/>
            <person name="Myers J."/>
            <person name="Bonds A."/>
            <person name="Quandt C.A."/>
            <person name="Barry K."/>
            <person name="Liu P."/>
            <person name="Grigoriev I."/>
            <person name="Longcore J.E."/>
            <person name="James T.Y."/>
        </authorList>
    </citation>
    <scope>NUCLEOTIDE SEQUENCE</scope>
    <source>
        <strain evidence="2">JEL0476</strain>
    </source>
</reference>
<dbReference type="SMART" id="SM00164">
    <property type="entry name" value="TBC"/>
    <property type="match status" value="1"/>
</dbReference>
<dbReference type="Proteomes" id="UP001211065">
    <property type="component" value="Unassembled WGS sequence"/>
</dbReference>
<evidence type="ECO:0000259" key="1">
    <source>
        <dbReference type="PROSITE" id="PS50086"/>
    </source>
</evidence>
<dbReference type="InterPro" id="IPR050302">
    <property type="entry name" value="Rab_GAP_TBC_domain"/>
</dbReference>
<dbReference type="PANTHER" id="PTHR47219">
    <property type="entry name" value="RAB GTPASE-ACTIVATING PROTEIN 1-LIKE"/>
    <property type="match status" value="1"/>
</dbReference>
<gene>
    <name evidence="2" type="ORF">HK099_000615</name>
</gene>
<dbReference type="GO" id="GO:0031267">
    <property type="term" value="F:small GTPase binding"/>
    <property type="evidence" value="ECO:0007669"/>
    <property type="project" value="TreeGrafter"/>
</dbReference>
<dbReference type="InterPro" id="IPR035969">
    <property type="entry name" value="Rab-GAP_TBC_sf"/>
</dbReference>
<evidence type="ECO:0000313" key="3">
    <source>
        <dbReference type="Proteomes" id="UP001211065"/>
    </source>
</evidence>
<dbReference type="Gene3D" id="1.10.8.270">
    <property type="entry name" value="putative rabgap domain of human tbc1 domain family member 14 like domains"/>
    <property type="match status" value="1"/>
</dbReference>
<dbReference type="Gene3D" id="1.10.472.80">
    <property type="entry name" value="Ypt/Rab-GAP domain of gyp1p, domain 3"/>
    <property type="match status" value="1"/>
</dbReference>
<comment type="caution">
    <text evidence="2">The sequence shown here is derived from an EMBL/GenBank/DDBJ whole genome shotgun (WGS) entry which is preliminary data.</text>
</comment>
<dbReference type="EMBL" id="JADGJW010000115">
    <property type="protein sequence ID" value="KAJ3223844.1"/>
    <property type="molecule type" value="Genomic_DNA"/>
</dbReference>
<protein>
    <recommendedName>
        <fullName evidence="1">Rab-GAP TBC domain-containing protein</fullName>
    </recommendedName>
</protein>
<accession>A0AAD5U5J4</accession>
<dbReference type="InterPro" id="IPR000195">
    <property type="entry name" value="Rab-GAP-TBC_dom"/>
</dbReference>
<evidence type="ECO:0000313" key="2">
    <source>
        <dbReference type="EMBL" id="KAJ3223844.1"/>
    </source>
</evidence>
<dbReference type="AlphaFoldDB" id="A0AAD5U5J4"/>
<dbReference type="Pfam" id="PF00566">
    <property type="entry name" value="RabGAP-TBC"/>
    <property type="match status" value="1"/>
</dbReference>
<dbReference type="PANTHER" id="PTHR47219:SF9">
    <property type="entry name" value="GTPASE ACTIVATING PROTEIN AND CENTROSOME-ASSOCIATED, ISOFORM B"/>
    <property type="match status" value="1"/>
</dbReference>
<sequence length="332" mass="38228">MLTESDTIIDIFHLTKSTDTNLKLPITVKQINKVHPTTITSDITLMNENDGENHERVNKVPNSFGFLVSTEELALTSGIPESLRGKVWAKLASVSSLHQPEKYQKLVSATYTENRAIFEVIDKDLGRCFPEHVVFKDAGGYGQTELGNTLKSYALYNADLGYCQGMHFLAGMMLLHSKPEDTFWLLVATVKRFCDGFFNETLSQIRVDVKVFEKLMRKKLKKIYKKMVELEVDPLIFLPNWFLTFFIGPLPWETCLRVWDIIYCDGVKSFFRVALAILKINEESTSLLTFLTKLPKDSFKNVENFIRIIFDFQLKTKDILDLRNKVVKEMEK</sequence>
<feature type="domain" description="Rab-GAP TBC" evidence="1">
    <location>
        <begin position="78"/>
        <end position="266"/>
    </location>
</feature>
<name>A0AAD5U5J4_9FUNG</name>
<dbReference type="FunFam" id="1.10.8.270:FF:000016">
    <property type="entry name" value="TBC1 domain family member 2A"/>
    <property type="match status" value="1"/>
</dbReference>
<proteinExistence type="predicted"/>
<keyword evidence="3" id="KW-1185">Reference proteome</keyword>
<organism evidence="2 3">
    <name type="scientific">Clydaea vesicula</name>
    <dbReference type="NCBI Taxonomy" id="447962"/>
    <lineage>
        <taxon>Eukaryota</taxon>
        <taxon>Fungi</taxon>
        <taxon>Fungi incertae sedis</taxon>
        <taxon>Chytridiomycota</taxon>
        <taxon>Chytridiomycota incertae sedis</taxon>
        <taxon>Chytridiomycetes</taxon>
        <taxon>Lobulomycetales</taxon>
        <taxon>Lobulomycetaceae</taxon>
        <taxon>Clydaea</taxon>
    </lineage>
</organism>
<dbReference type="GO" id="GO:0005096">
    <property type="term" value="F:GTPase activator activity"/>
    <property type="evidence" value="ECO:0007669"/>
    <property type="project" value="TreeGrafter"/>
</dbReference>